<evidence type="ECO:0000256" key="1">
    <source>
        <dbReference type="SAM" id="MobiDB-lite"/>
    </source>
</evidence>
<keyword evidence="3" id="KW-1185">Reference proteome</keyword>
<dbReference type="AlphaFoldDB" id="L0NN64"/>
<evidence type="ECO:0000313" key="3">
    <source>
        <dbReference type="Proteomes" id="UP000010792"/>
    </source>
</evidence>
<dbReference type="EMBL" id="FO082821">
    <property type="protein sequence ID" value="CCF22354.1"/>
    <property type="molecule type" value="Genomic_DNA"/>
</dbReference>
<feature type="region of interest" description="Disordered" evidence="1">
    <location>
        <begin position="1"/>
        <end position="32"/>
    </location>
</feature>
<name>L0NN64_9HYPH</name>
<sequence>MAASQPIYAGRGDGRAESTDNRGGNHTSDYTQSRLIMTARNHTRNYTSLTDAADTIPRRQFPPLLQTRQKPKNEPLLPPTESPVTLLLDPHRRLKCGLI</sequence>
<evidence type="ECO:0000313" key="2">
    <source>
        <dbReference type="EMBL" id="CCF22354.1"/>
    </source>
</evidence>
<dbReference type="KEGG" id="rht:NT26_p10335"/>
<feature type="region of interest" description="Disordered" evidence="1">
    <location>
        <begin position="46"/>
        <end position="84"/>
    </location>
</feature>
<protein>
    <submittedName>
        <fullName evidence="2">Uncharacterized protein</fullName>
    </submittedName>
</protein>
<proteinExistence type="predicted"/>
<reference evidence="2 3" key="1">
    <citation type="journal article" date="2013" name="Genome Biol. Evol.">
        <title>Life in an arsenic-containing gold mine: genome and physiology of the autotrophic arsenite-oxidizing bacterium rhizobium sp. NT-26.</title>
        <authorList>
            <person name="Andres J."/>
            <person name="Arsene-Ploetze F."/>
            <person name="Barbe V."/>
            <person name="Brochier-Armanet C."/>
            <person name="Cleiss-Arnold J."/>
            <person name="Coppee J.Y."/>
            <person name="Dillies M.A."/>
            <person name="Geist"/>
            <person name="L"/>
            <person name="Joublin A."/>
            <person name="Koechler S."/>
            <person name="Lassalle F."/>
            <person name="Marchal M."/>
            <person name="Medigue C."/>
            <person name="Muller D."/>
            <person name="Nesme X."/>
            <person name="Plewniak F."/>
            <person name="Proux C."/>
            <person name="Ramirez-Bahena M.H."/>
            <person name="Schenowitz C."/>
            <person name="Sismeiro O."/>
            <person name="Vallenet D."/>
            <person name="Santini J.M."/>
            <person name="Bertin P.N."/>
        </authorList>
    </citation>
    <scope>NUCLEOTIDE SEQUENCE [LARGE SCALE GENOMIC DNA]</scope>
    <source>
        <strain evidence="2 3">NT-26</strain>
        <plasmid evidence="2 3">NT26_p1</plasmid>
    </source>
</reference>
<gene>
    <name evidence="2" type="ORF">NT26_p10335</name>
</gene>
<keyword evidence="2" id="KW-0614">Plasmid</keyword>
<feature type="compositionally biased region" description="Polar residues" evidence="1">
    <location>
        <begin position="21"/>
        <end position="32"/>
    </location>
</feature>
<dbReference type="Proteomes" id="UP000010792">
    <property type="component" value="Plasmid NT26_p1"/>
</dbReference>
<geneLocation type="plasmid" evidence="2 3">
    <name>NT26_p1</name>
</geneLocation>
<accession>L0NN64</accession>
<organism evidence="2 3">
    <name type="scientific">Pseudorhizobium banfieldiae</name>
    <dbReference type="NCBI Taxonomy" id="1125847"/>
    <lineage>
        <taxon>Bacteria</taxon>
        <taxon>Pseudomonadati</taxon>
        <taxon>Pseudomonadota</taxon>
        <taxon>Alphaproteobacteria</taxon>
        <taxon>Hyphomicrobiales</taxon>
        <taxon>Rhizobiaceae</taxon>
        <taxon>Rhizobium/Agrobacterium group</taxon>
        <taxon>Pseudorhizobium</taxon>
    </lineage>
</organism>